<dbReference type="EMBL" id="CADCUC010000489">
    <property type="protein sequence ID" value="CAA9351113.1"/>
    <property type="molecule type" value="Genomic_DNA"/>
</dbReference>
<proteinExistence type="predicted"/>
<evidence type="ECO:0000256" key="1">
    <source>
        <dbReference type="SAM" id="MobiDB-lite"/>
    </source>
</evidence>
<feature type="compositionally biased region" description="Basic and acidic residues" evidence="1">
    <location>
        <begin position="11"/>
        <end position="23"/>
    </location>
</feature>
<dbReference type="EC" id="3.5.1.77" evidence="2"/>
<organism evidence="2">
    <name type="scientific">uncultured Microvirga sp</name>
    <dbReference type="NCBI Taxonomy" id="412392"/>
    <lineage>
        <taxon>Bacteria</taxon>
        <taxon>Pseudomonadati</taxon>
        <taxon>Pseudomonadota</taxon>
        <taxon>Alphaproteobacteria</taxon>
        <taxon>Hyphomicrobiales</taxon>
        <taxon>Methylobacteriaceae</taxon>
        <taxon>Microvirga</taxon>
        <taxon>environmental samples</taxon>
    </lineage>
</organism>
<protein>
    <submittedName>
        <fullName evidence="2">N-carbamoyl-D-amino acid hydrolase, putative</fullName>
        <ecNumber evidence="2">3.5.1.77</ecNumber>
    </submittedName>
</protein>
<feature type="non-terminal residue" evidence="2">
    <location>
        <position position="29"/>
    </location>
</feature>
<feature type="region of interest" description="Disordered" evidence="1">
    <location>
        <begin position="1"/>
        <end position="29"/>
    </location>
</feature>
<accession>A0A6J4M720</accession>
<reference evidence="2" key="1">
    <citation type="submission" date="2020-02" db="EMBL/GenBank/DDBJ databases">
        <authorList>
            <person name="Meier V. D."/>
        </authorList>
    </citation>
    <scope>NUCLEOTIDE SEQUENCE</scope>
    <source>
        <strain evidence="2">AVDCRST_MAG90</strain>
    </source>
</reference>
<sequence>HLRLRPPPPARELRAHHEPDWRRPAGRGL</sequence>
<gene>
    <name evidence="2" type="ORF">AVDCRST_MAG90-2439</name>
</gene>
<evidence type="ECO:0000313" key="2">
    <source>
        <dbReference type="EMBL" id="CAA9351113.1"/>
    </source>
</evidence>
<feature type="compositionally biased region" description="Pro residues" evidence="1">
    <location>
        <begin position="1"/>
        <end position="10"/>
    </location>
</feature>
<dbReference type="AlphaFoldDB" id="A0A6J4M720"/>
<name>A0A6J4M720_9HYPH</name>
<feature type="non-terminal residue" evidence="2">
    <location>
        <position position="1"/>
    </location>
</feature>
<keyword evidence="2" id="KW-0378">Hydrolase</keyword>
<dbReference type="GO" id="GO:0047417">
    <property type="term" value="F:N-carbamoyl-D-amino acid hydrolase activity"/>
    <property type="evidence" value="ECO:0007669"/>
    <property type="project" value="UniProtKB-EC"/>
</dbReference>